<dbReference type="GO" id="GO:0009423">
    <property type="term" value="P:chorismate biosynthetic process"/>
    <property type="evidence" value="ECO:0007669"/>
    <property type="project" value="TreeGrafter"/>
</dbReference>
<proteinExistence type="predicted"/>
<accession>A0A2T6C0U8</accession>
<dbReference type="GO" id="GO:0019632">
    <property type="term" value="P:shikimate metabolic process"/>
    <property type="evidence" value="ECO:0007669"/>
    <property type="project" value="TreeGrafter"/>
</dbReference>
<keyword evidence="6" id="KW-1185">Reference proteome</keyword>
<dbReference type="GO" id="GO:0009073">
    <property type="term" value="P:aromatic amino acid family biosynthetic process"/>
    <property type="evidence" value="ECO:0007669"/>
    <property type="project" value="UniProtKB-KW"/>
</dbReference>
<dbReference type="RefSeq" id="WP_108114174.1">
    <property type="nucleotide sequence ID" value="NZ_QBKT01000003.1"/>
</dbReference>
<dbReference type="GO" id="GO:0004764">
    <property type="term" value="F:shikimate 3-dehydrogenase (NADP+) activity"/>
    <property type="evidence" value="ECO:0007669"/>
    <property type="project" value="InterPro"/>
</dbReference>
<dbReference type="Gene3D" id="3.40.50.720">
    <property type="entry name" value="NAD(P)-binding Rossmann-like Domain"/>
    <property type="match status" value="1"/>
</dbReference>
<feature type="domain" description="Shikimate dehydrogenase substrate binding N-terminal" evidence="4">
    <location>
        <begin position="14"/>
        <end position="96"/>
    </location>
</feature>
<evidence type="ECO:0000313" key="5">
    <source>
        <dbReference type="EMBL" id="PTX61939.1"/>
    </source>
</evidence>
<dbReference type="EMBL" id="QBKT01000003">
    <property type="protein sequence ID" value="PTX61939.1"/>
    <property type="molecule type" value="Genomic_DNA"/>
</dbReference>
<dbReference type="InterPro" id="IPR046346">
    <property type="entry name" value="Aminoacid_DH-like_N_sf"/>
</dbReference>
<dbReference type="Gene3D" id="3.40.50.10860">
    <property type="entry name" value="Leucine Dehydrogenase, chain A, domain 1"/>
    <property type="match status" value="1"/>
</dbReference>
<name>A0A2T6C0U8_9FLAO</name>
<evidence type="ECO:0000256" key="3">
    <source>
        <dbReference type="ARBA" id="ARBA00023141"/>
    </source>
</evidence>
<dbReference type="GO" id="GO:0050661">
    <property type="term" value="F:NADP binding"/>
    <property type="evidence" value="ECO:0007669"/>
    <property type="project" value="TreeGrafter"/>
</dbReference>
<comment type="pathway">
    <text evidence="1">Metabolic intermediate biosynthesis; chorismate biosynthesis; chorismate from D-erythrose 4-phosphate and phosphoenolpyruvate: step 4/7.</text>
</comment>
<dbReference type="Proteomes" id="UP000244090">
    <property type="component" value="Unassembled WGS sequence"/>
</dbReference>
<dbReference type="CDD" id="cd01065">
    <property type="entry name" value="NAD_bind_Shikimate_DH"/>
    <property type="match status" value="1"/>
</dbReference>
<evidence type="ECO:0000256" key="2">
    <source>
        <dbReference type="ARBA" id="ARBA00023002"/>
    </source>
</evidence>
<organism evidence="5 6">
    <name type="scientific">Kordia periserrulae</name>
    <dbReference type="NCBI Taxonomy" id="701523"/>
    <lineage>
        <taxon>Bacteria</taxon>
        <taxon>Pseudomonadati</taxon>
        <taxon>Bacteroidota</taxon>
        <taxon>Flavobacteriia</taxon>
        <taxon>Flavobacteriales</taxon>
        <taxon>Flavobacteriaceae</taxon>
        <taxon>Kordia</taxon>
    </lineage>
</organism>
<evidence type="ECO:0000313" key="6">
    <source>
        <dbReference type="Proteomes" id="UP000244090"/>
    </source>
</evidence>
<dbReference type="OrthoDB" id="9792692at2"/>
<dbReference type="Pfam" id="PF08501">
    <property type="entry name" value="Shikimate_dh_N"/>
    <property type="match status" value="1"/>
</dbReference>
<dbReference type="SUPFAM" id="SSF53223">
    <property type="entry name" value="Aminoacid dehydrogenase-like, N-terminal domain"/>
    <property type="match status" value="1"/>
</dbReference>
<keyword evidence="3" id="KW-0057">Aromatic amino acid biosynthesis</keyword>
<dbReference type="PANTHER" id="PTHR21089">
    <property type="entry name" value="SHIKIMATE DEHYDROGENASE"/>
    <property type="match status" value="1"/>
</dbReference>
<dbReference type="AlphaFoldDB" id="A0A2T6C0U8"/>
<dbReference type="InterPro" id="IPR022893">
    <property type="entry name" value="Shikimate_DH_fam"/>
</dbReference>
<protein>
    <submittedName>
        <fullName evidence="5">Shikimate dehydrogenase</fullName>
    </submittedName>
</protein>
<reference evidence="5 6" key="1">
    <citation type="submission" date="2018-04" db="EMBL/GenBank/DDBJ databases">
        <title>Genomic Encyclopedia of Archaeal and Bacterial Type Strains, Phase II (KMG-II): from individual species to whole genera.</title>
        <authorList>
            <person name="Goeker M."/>
        </authorList>
    </citation>
    <scope>NUCLEOTIDE SEQUENCE [LARGE SCALE GENOMIC DNA]</scope>
    <source>
        <strain evidence="5 6">DSM 25731</strain>
    </source>
</reference>
<dbReference type="InterPro" id="IPR036291">
    <property type="entry name" value="NAD(P)-bd_dom_sf"/>
</dbReference>
<dbReference type="GO" id="GO:0005829">
    <property type="term" value="C:cytosol"/>
    <property type="evidence" value="ECO:0007669"/>
    <property type="project" value="TreeGrafter"/>
</dbReference>
<dbReference type="InterPro" id="IPR013708">
    <property type="entry name" value="Shikimate_DH-bd_N"/>
</dbReference>
<keyword evidence="3" id="KW-0028">Amino-acid biosynthesis</keyword>
<keyword evidence="2" id="KW-0560">Oxidoreductase</keyword>
<sequence>MENELNRYKSLFGLLGRHISYSFSRGYFSRKFKNLQLNDHFYTNFDLPTIEDFPKILQENPNLKGMNVTIPYKESVIPHLDHLHKKAKKIGAVNTIKVLEDGSLKGYNTDCYGFKKSLKPHLKSHHKKALILGTGGASKAIAFVFEELNIDYKYVSRKPKNKQSISYQDLSEKIMKSHPIIVNCTPLGTFPKIEDCPDIPYKYVSKDFLLFDLIYNPSETTFLKLGRLQGAQIVNGYKMLEFQAEKAWKIWNS</sequence>
<evidence type="ECO:0000259" key="4">
    <source>
        <dbReference type="Pfam" id="PF08501"/>
    </source>
</evidence>
<dbReference type="PANTHER" id="PTHR21089:SF1">
    <property type="entry name" value="BIFUNCTIONAL 3-DEHYDROQUINATE DEHYDRATASE_SHIKIMATE DEHYDROGENASE, CHLOROPLASTIC"/>
    <property type="match status" value="1"/>
</dbReference>
<gene>
    <name evidence="5" type="ORF">C8N46_10336</name>
</gene>
<evidence type="ECO:0000256" key="1">
    <source>
        <dbReference type="ARBA" id="ARBA00004871"/>
    </source>
</evidence>
<dbReference type="SUPFAM" id="SSF51735">
    <property type="entry name" value="NAD(P)-binding Rossmann-fold domains"/>
    <property type="match status" value="1"/>
</dbReference>
<comment type="caution">
    <text evidence="5">The sequence shown here is derived from an EMBL/GenBank/DDBJ whole genome shotgun (WGS) entry which is preliminary data.</text>
</comment>